<dbReference type="InterPro" id="IPR046358">
    <property type="entry name" value="Flagellin_C"/>
</dbReference>
<dbReference type="RefSeq" id="WP_204468040.1">
    <property type="nucleotide sequence ID" value="NZ_JAFBCV010000014.1"/>
</dbReference>
<organism evidence="6 7">
    <name type="scientific">Shouchella xiaoxiensis</name>
    <dbReference type="NCBI Taxonomy" id="766895"/>
    <lineage>
        <taxon>Bacteria</taxon>
        <taxon>Bacillati</taxon>
        <taxon>Bacillota</taxon>
        <taxon>Bacilli</taxon>
        <taxon>Bacillales</taxon>
        <taxon>Bacillaceae</taxon>
        <taxon>Shouchella</taxon>
    </lineage>
</organism>
<evidence type="ECO:0000256" key="1">
    <source>
        <dbReference type="ARBA" id="ARBA00004365"/>
    </source>
</evidence>
<comment type="similarity">
    <text evidence="2">Belongs to the bacterial flagellin family.</text>
</comment>
<keyword evidence="3" id="KW-0975">Bacterial flagellum</keyword>
<protein>
    <submittedName>
        <fullName evidence="6">Flagellar hook-associated protein 3 FlgL</fullName>
    </submittedName>
</protein>
<gene>
    <name evidence="6" type="ORF">JOC54_003730</name>
</gene>
<evidence type="ECO:0000313" key="7">
    <source>
        <dbReference type="Proteomes" id="UP001179280"/>
    </source>
</evidence>
<dbReference type="PANTHER" id="PTHR42792">
    <property type="entry name" value="FLAGELLIN"/>
    <property type="match status" value="1"/>
</dbReference>
<feature type="domain" description="Flagellin N-terminal" evidence="4">
    <location>
        <begin position="5"/>
        <end position="138"/>
    </location>
</feature>
<dbReference type="InterPro" id="IPR001492">
    <property type="entry name" value="Flagellin"/>
</dbReference>
<dbReference type="PANTHER" id="PTHR42792:SF1">
    <property type="entry name" value="FLAGELLAR HOOK-ASSOCIATED PROTEIN 3"/>
    <property type="match status" value="1"/>
</dbReference>
<dbReference type="Pfam" id="PF00669">
    <property type="entry name" value="Flagellin_N"/>
    <property type="match status" value="1"/>
</dbReference>
<dbReference type="InterPro" id="IPR001029">
    <property type="entry name" value="Flagellin_N"/>
</dbReference>
<dbReference type="Pfam" id="PF00700">
    <property type="entry name" value="Flagellin_C"/>
    <property type="match status" value="1"/>
</dbReference>
<dbReference type="Proteomes" id="UP001179280">
    <property type="component" value="Unassembled WGS sequence"/>
</dbReference>
<keyword evidence="6" id="KW-0966">Cell projection</keyword>
<name>A0ABS2SY34_9BACI</name>
<accession>A0ABS2SY34</accession>
<reference evidence="6" key="1">
    <citation type="submission" date="2021-01" db="EMBL/GenBank/DDBJ databases">
        <title>Genomic Encyclopedia of Type Strains, Phase IV (KMG-IV): sequencing the most valuable type-strain genomes for metagenomic binning, comparative biology and taxonomic classification.</title>
        <authorList>
            <person name="Goeker M."/>
        </authorList>
    </citation>
    <scope>NUCLEOTIDE SEQUENCE</scope>
    <source>
        <strain evidence="6">DSM 21943</strain>
    </source>
</reference>
<dbReference type="EMBL" id="JAFBCV010000014">
    <property type="protein sequence ID" value="MBM7840438.1"/>
    <property type="molecule type" value="Genomic_DNA"/>
</dbReference>
<proteinExistence type="inferred from homology"/>
<dbReference type="NCBIfam" id="TIGR02550">
    <property type="entry name" value="flagell_flgL"/>
    <property type="match status" value="1"/>
</dbReference>
<dbReference type="InterPro" id="IPR013384">
    <property type="entry name" value="Flagell_FlgL"/>
</dbReference>
<comment type="subcellular location">
    <subcellularLocation>
        <location evidence="1">Bacterial flagellum</location>
    </subcellularLocation>
</comment>
<keyword evidence="6" id="KW-0282">Flagellum</keyword>
<evidence type="ECO:0000256" key="3">
    <source>
        <dbReference type="ARBA" id="ARBA00023143"/>
    </source>
</evidence>
<evidence type="ECO:0000313" key="6">
    <source>
        <dbReference type="EMBL" id="MBM7840438.1"/>
    </source>
</evidence>
<comment type="caution">
    <text evidence="6">The sequence shown here is derived from an EMBL/GenBank/DDBJ whole genome shotgun (WGS) entry which is preliminary data.</text>
</comment>
<evidence type="ECO:0000259" key="4">
    <source>
        <dbReference type="Pfam" id="PF00669"/>
    </source>
</evidence>
<evidence type="ECO:0000259" key="5">
    <source>
        <dbReference type="Pfam" id="PF00700"/>
    </source>
</evidence>
<feature type="domain" description="Flagellin C-terminal" evidence="5">
    <location>
        <begin position="272"/>
        <end position="354"/>
    </location>
</feature>
<dbReference type="SUPFAM" id="SSF64518">
    <property type="entry name" value="Phase 1 flagellin"/>
    <property type="match status" value="1"/>
</dbReference>
<keyword evidence="6" id="KW-0969">Cilium</keyword>
<keyword evidence="7" id="KW-1185">Reference proteome</keyword>
<dbReference type="Gene3D" id="1.20.1330.10">
    <property type="entry name" value="f41 fragment of flagellin, N-terminal domain"/>
    <property type="match status" value="1"/>
</dbReference>
<evidence type="ECO:0000256" key="2">
    <source>
        <dbReference type="ARBA" id="ARBA00005709"/>
    </source>
</evidence>
<sequence>MRITQSMLTANTMKYSQASYERLSTLQNQMSTQKKITRFSQDPVVAAKSMQFRESLSHINQYKRNLSEAHTRLDQSDTSLRETSNILTRAKELVVKAATDTYGEDERKSIAEELNQLRQHLVTVANTNSAGKYVFNGIHSKQAPLEEMNLDQVVNRLENGEDLSGTSISYGGELYVFEEGVFSTRDGNAQLELQDGQFSVNGETIRQEEALVIKRAFDQSTVEIELQQGVYVPVNADGHRLFSEDLFHDLFTLEQALKGSETTGTDLDPFISKIDDHLKTAADVNGQLGARMNRVDLMEDRLSHQELLMEKLKSENEDVDFEETVMKLLVAEGIHSAALAASARVIQPSLLDFLR</sequence>